<dbReference type="RefSeq" id="WP_060715691.1">
    <property type="nucleotide sequence ID" value="NZ_CP055265.1"/>
</dbReference>
<protein>
    <recommendedName>
        <fullName evidence="3">thioredoxin-dependent peroxiredoxin</fullName>
        <ecNumber evidence="3">1.11.1.24</ecNumber>
    </recommendedName>
    <alternativeName>
        <fullName evidence="9">Thioredoxin peroxidase</fullName>
    </alternativeName>
    <alternativeName>
        <fullName evidence="11">Thioredoxin-dependent peroxiredoxin Bcp</fullName>
    </alternativeName>
</protein>
<comment type="similarity">
    <text evidence="10">Belongs to the peroxiredoxin family. BCP/PrxQ subfamily.</text>
</comment>
<dbReference type="FunFam" id="3.40.30.10:FF:000007">
    <property type="entry name" value="Thioredoxin-dependent thiol peroxidase"/>
    <property type="match status" value="1"/>
</dbReference>
<dbReference type="InterPro" id="IPR050924">
    <property type="entry name" value="Peroxiredoxin_BCP/PrxQ"/>
</dbReference>
<evidence type="ECO:0000256" key="11">
    <source>
        <dbReference type="ARBA" id="ARBA00042639"/>
    </source>
</evidence>
<dbReference type="PIRSF" id="PIRSF000239">
    <property type="entry name" value="AHPC"/>
    <property type="match status" value="1"/>
</dbReference>
<dbReference type="PROSITE" id="PS51352">
    <property type="entry name" value="THIOREDOXIN_2"/>
    <property type="match status" value="1"/>
</dbReference>
<name>A0A368NTD1_AGRVI</name>
<evidence type="ECO:0000313" key="15">
    <source>
        <dbReference type="EMBL" id="KAA3520858.1"/>
    </source>
</evidence>
<dbReference type="GO" id="GO:0045454">
    <property type="term" value="P:cell redox homeostasis"/>
    <property type="evidence" value="ECO:0007669"/>
    <property type="project" value="TreeGrafter"/>
</dbReference>
<dbReference type="NCBIfam" id="NF006960">
    <property type="entry name" value="PRK09437.1"/>
    <property type="match status" value="1"/>
</dbReference>
<evidence type="ECO:0000256" key="10">
    <source>
        <dbReference type="ARBA" id="ARBA00038489"/>
    </source>
</evidence>
<feature type="domain" description="Thioredoxin" evidence="14">
    <location>
        <begin position="4"/>
        <end position="157"/>
    </location>
</feature>
<dbReference type="GO" id="GO:0005737">
    <property type="term" value="C:cytoplasm"/>
    <property type="evidence" value="ECO:0007669"/>
    <property type="project" value="TreeGrafter"/>
</dbReference>
<dbReference type="PANTHER" id="PTHR42801">
    <property type="entry name" value="THIOREDOXIN-DEPENDENT PEROXIDE REDUCTASE"/>
    <property type="match status" value="1"/>
</dbReference>
<gene>
    <name evidence="15" type="ORF">DXT89_24360</name>
</gene>
<evidence type="ECO:0000256" key="8">
    <source>
        <dbReference type="ARBA" id="ARBA00023284"/>
    </source>
</evidence>
<keyword evidence="6 15" id="KW-0560">Oxidoreductase</keyword>
<organism evidence="15 16">
    <name type="scientific">Agrobacterium vitis</name>
    <name type="common">Rhizobium vitis</name>
    <dbReference type="NCBI Taxonomy" id="373"/>
    <lineage>
        <taxon>Bacteria</taxon>
        <taxon>Pseudomonadati</taxon>
        <taxon>Pseudomonadota</taxon>
        <taxon>Alphaproteobacteria</taxon>
        <taxon>Hyphomicrobiales</taxon>
        <taxon>Rhizobiaceae</taxon>
        <taxon>Rhizobium/Agrobacterium group</taxon>
        <taxon>Agrobacterium</taxon>
    </lineage>
</organism>
<evidence type="ECO:0000259" key="14">
    <source>
        <dbReference type="PROSITE" id="PS51352"/>
    </source>
</evidence>
<dbReference type="Gene3D" id="3.40.30.10">
    <property type="entry name" value="Glutaredoxin"/>
    <property type="match status" value="1"/>
</dbReference>
<dbReference type="Pfam" id="PF00578">
    <property type="entry name" value="AhpC-TSA"/>
    <property type="match status" value="1"/>
</dbReference>
<comment type="function">
    <text evidence="1">Thiol-specific peroxidase that catalyzes the reduction of hydrogen peroxide and organic hydroperoxides to water and alcohols, respectively. Plays a role in cell protection against oxidative stress by detoxifying peroxides and as sensor of hydrogen peroxide-mediated signaling events.</text>
</comment>
<dbReference type="OrthoDB" id="9812811at2"/>
<dbReference type="CDD" id="cd03017">
    <property type="entry name" value="PRX_BCP"/>
    <property type="match status" value="1"/>
</dbReference>
<dbReference type="AlphaFoldDB" id="A0A368NTD1"/>
<evidence type="ECO:0000313" key="16">
    <source>
        <dbReference type="Proteomes" id="UP000436911"/>
    </source>
</evidence>
<dbReference type="GO" id="GO:0034599">
    <property type="term" value="P:cellular response to oxidative stress"/>
    <property type="evidence" value="ECO:0007669"/>
    <property type="project" value="TreeGrafter"/>
</dbReference>
<dbReference type="EMBL" id="QUSG01000024">
    <property type="protein sequence ID" value="KAA3520858.1"/>
    <property type="molecule type" value="Genomic_DNA"/>
</dbReference>
<dbReference type="SUPFAM" id="SSF52833">
    <property type="entry name" value="Thioredoxin-like"/>
    <property type="match status" value="1"/>
</dbReference>
<keyword evidence="8" id="KW-0676">Redox-active center</keyword>
<proteinExistence type="inferred from homology"/>
<comment type="catalytic activity">
    <reaction evidence="12">
        <text>a hydroperoxide + [thioredoxin]-dithiol = an alcohol + [thioredoxin]-disulfide + H2O</text>
        <dbReference type="Rhea" id="RHEA:62620"/>
        <dbReference type="Rhea" id="RHEA-COMP:10698"/>
        <dbReference type="Rhea" id="RHEA-COMP:10700"/>
        <dbReference type="ChEBI" id="CHEBI:15377"/>
        <dbReference type="ChEBI" id="CHEBI:29950"/>
        <dbReference type="ChEBI" id="CHEBI:30879"/>
        <dbReference type="ChEBI" id="CHEBI:35924"/>
        <dbReference type="ChEBI" id="CHEBI:50058"/>
        <dbReference type="EC" id="1.11.1.24"/>
    </reaction>
</comment>
<dbReference type="InterPro" id="IPR013766">
    <property type="entry name" value="Thioredoxin_domain"/>
</dbReference>
<keyword evidence="7" id="KW-1015">Disulfide bond</keyword>
<evidence type="ECO:0000256" key="6">
    <source>
        <dbReference type="ARBA" id="ARBA00023002"/>
    </source>
</evidence>
<evidence type="ECO:0000256" key="1">
    <source>
        <dbReference type="ARBA" id="ARBA00003330"/>
    </source>
</evidence>
<dbReference type="Proteomes" id="UP000436911">
    <property type="component" value="Unassembled WGS sequence"/>
</dbReference>
<evidence type="ECO:0000256" key="13">
    <source>
        <dbReference type="PIRSR" id="PIRSR000239-1"/>
    </source>
</evidence>
<keyword evidence="4 15" id="KW-0575">Peroxidase</keyword>
<accession>A0A368NTD1</accession>
<dbReference type="GO" id="GO:0008379">
    <property type="term" value="F:thioredoxin peroxidase activity"/>
    <property type="evidence" value="ECO:0007669"/>
    <property type="project" value="TreeGrafter"/>
</dbReference>
<evidence type="ECO:0000256" key="2">
    <source>
        <dbReference type="ARBA" id="ARBA00011245"/>
    </source>
</evidence>
<dbReference type="InterPro" id="IPR036249">
    <property type="entry name" value="Thioredoxin-like_sf"/>
</dbReference>
<evidence type="ECO:0000256" key="12">
    <source>
        <dbReference type="ARBA" id="ARBA00049091"/>
    </source>
</evidence>
<evidence type="ECO:0000256" key="9">
    <source>
        <dbReference type="ARBA" id="ARBA00032824"/>
    </source>
</evidence>
<dbReference type="InterPro" id="IPR024706">
    <property type="entry name" value="Peroxiredoxin_AhpC-typ"/>
</dbReference>
<dbReference type="GeneID" id="60682439"/>
<comment type="subunit">
    <text evidence="2">Monomer.</text>
</comment>
<comment type="caution">
    <text evidence="15">The sequence shown here is derived from an EMBL/GenBank/DDBJ whole genome shotgun (WGS) entry which is preliminary data.</text>
</comment>
<keyword evidence="5" id="KW-0049">Antioxidant</keyword>
<dbReference type="PANTHER" id="PTHR42801:SF4">
    <property type="entry name" value="AHPC_TSA FAMILY PROTEIN"/>
    <property type="match status" value="1"/>
</dbReference>
<sequence length="157" mass="16823">MAELSIGDMAPDFTLPRDGGGTVSLSSFKGKQAVVYFYPKDDTSGCTVEATSFTSLSSEFENFGAVIIGISPDTVKSHDKFVAKHGLAVMLGSDEEKTTLEAYGVWKEKSMYGKTYMGVERSTFLIDAGGRIAGVWRKVKVPGHAEAVLQAVKDKAA</sequence>
<evidence type="ECO:0000256" key="4">
    <source>
        <dbReference type="ARBA" id="ARBA00022559"/>
    </source>
</evidence>
<feature type="active site" description="Cysteine sulfenic acid (-SOH) intermediate; for peroxidase activity" evidence="13">
    <location>
        <position position="46"/>
    </location>
</feature>
<dbReference type="InterPro" id="IPR000866">
    <property type="entry name" value="AhpC/TSA"/>
</dbReference>
<dbReference type="EC" id="1.11.1.24" evidence="3"/>
<evidence type="ECO:0000256" key="5">
    <source>
        <dbReference type="ARBA" id="ARBA00022862"/>
    </source>
</evidence>
<evidence type="ECO:0000256" key="7">
    <source>
        <dbReference type="ARBA" id="ARBA00023157"/>
    </source>
</evidence>
<reference evidence="15 16" key="1">
    <citation type="submission" date="2018-08" db="EMBL/GenBank/DDBJ databases">
        <title>Genome sequencing of Agrobacterium vitis strain ICMP 10754.</title>
        <authorList>
            <person name="Visnovsky S.B."/>
            <person name="Pitman A.R."/>
        </authorList>
    </citation>
    <scope>NUCLEOTIDE SEQUENCE [LARGE SCALE GENOMIC DNA]</scope>
    <source>
        <strain evidence="15 16">ICMP 10754</strain>
    </source>
</reference>
<evidence type="ECO:0000256" key="3">
    <source>
        <dbReference type="ARBA" id="ARBA00013017"/>
    </source>
</evidence>